<dbReference type="InterPro" id="IPR004843">
    <property type="entry name" value="Calcineurin-like_PHP"/>
</dbReference>
<name>A0A3D9EFY5_ECTOL</name>
<organism evidence="2 3">
    <name type="scientific">Ectopseudomonas oleovorans</name>
    <name type="common">Pseudomonas oleovorans</name>
    <dbReference type="NCBI Taxonomy" id="301"/>
    <lineage>
        <taxon>Bacteria</taxon>
        <taxon>Pseudomonadati</taxon>
        <taxon>Pseudomonadota</taxon>
        <taxon>Gammaproteobacteria</taxon>
        <taxon>Pseudomonadales</taxon>
        <taxon>Pseudomonadaceae</taxon>
        <taxon>Ectopseudomonas</taxon>
    </lineage>
</organism>
<gene>
    <name evidence="2" type="ORF">DFO60_3674</name>
</gene>
<dbReference type="InterPro" id="IPR051158">
    <property type="entry name" value="Metallophosphoesterase_sf"/>
</dbReference>
<reference evidence="2 3" key="1">
    <citation type="submission" date="2018-07" db="EMBL/GenBank/DDBJ databases">
        <title>Genome sequencing of rice bacterial endophytes.</title>
        <authorList>
            <person name="Venturi V."/>
        </authorList>
    </citation>
    <scope>NUCLEOTIDE SEQUENCE [LARGE SCALE GENOMIC DNA]</scope>
    <source>
        <strain evidence="2 3">AG1002</strain>
    </source>
</reference>
<evidence type="ECO:0000313" key="3">
    <source>
        <dbReference type="Proteomes" id="UP000256988"/>
    </source>
</evidence>
<evidence type="ECO:0000259" key="1">
    <source>
        <dbReference type="Pfam" id="PF00149"/>
    </source>
</evidence>
<dbReference type="InterPro" id="IPR029052">
    <property type="entry name" value="Metallo-depent_PP-like"/>
</dbReference>
<dbReference type="Gene3D" id="3.60.21.10">
    <property type="match status" value="1"/>
</dbReference>
<dbReference type="GO" id="GO:0016787">
    <property type="term" value="F:hydrolase activity"/>
    <property type="evidence" value="ECO:0007669"/>
    <property type="project" value="InterPro"/>
</dbReference>
<comment type="caution">
    <text evidence="2">The sequence shown here is derived from an EMBL/GenBank/DDBJ whole genome shotgun (WGS) entry which is preliminary data.</text>
</comment>
<accession>A0A3D9EFY5</accession>
<dbReference type="Pfam" id="PF00149">
    <property type="entry name" value="Metallophos"/>
    <property type="match status" value="1"/>
</dbReference>
<dbReference type="AlphaFoldDB" id="A0A3D9EFY5"/>
<dbReference type="SUPFAM" id="SSF56300">
    <property type="entry name" value="Metallo-dependent phosphatases"/>
    <property type="match status" value="1"/>
</dbReference>
<evidence type="ECO:0000313" key="2">
    <source>
        <dbReference type="EMBL" id="RED02049.1"/>
    </source>
</evidence>
<dbReference type="Proteomes" id="UP000256988">
    <property type="component" value="Unassembled WGS sequence"/>
</dbReference>
<protein>
    <submittedName>
        <fullName evidence="2">Calcineurin-like phosphoesterase family protein</fullName>
    </submittedName>
</protein>
<dbReference type="RefSeq" id="WP_115946592.1">
    <property type="nucleotide sequence ID" value="NZ_QRDL01000005.1"/>
</dbReference>
<sequence length="1043" mass="119277">MKSLSWLHISDIHFSAKAKWRDEHSLETLIECLEAEFESGDLPYPDLIFCTGDVAYGEAAGESLVSQYEQAAEFFENLLSACGKGAPLPNDRLFIIPGNHDVNRKSINKDAQSALIGKSANSDSHRDEINQRLADNSQEMRQCLVRLNEYSGFVEKHFPHLAQLDGMCIHNSKIVLGDICVGVAGLNTAWSCSGPEDDRNLWMGAQWQFNKARTDLKGCDIRIALMHHPIDWLNEAERKTCRPYLDDNFDFTLHGHTHDAWVSPSDVNICVGAGATGARTSEEFGFNFVKIDFEKNVADVHLYKRTRDSSWTIAPLAKHAPKGIWRIDLSTKKNLIFKKKISDSPTGIASAVDQQFDFALKTLENRLFNSLKLFNNYQAKWIDRVISRSPEEKHGSNKTNLVAIHDIVSGGQSYVIKAPPQHGLSCLAHEIARYAWATKKQLWIVLDTHSLKPNKDSISQNICNELANLDLTNNHLYGVIIDSFSPSKKDHVKILDKIESSYLDLKIIVMFQLEVELMTAMNVSTQREYETVYLWSLPRNTLRSLISDYNHERELGEEDAVVSRIILDLEVLNLHRTPFNCITLLKASELNFDESPVNRAEIIKRVLSLLFNTEKLPSYQTQPDLKDCEYVLGYFCETIIRTGDQGFTLHSFLSKARACCGERLIDLDTKALFDILFTNNIIVQRGSLFYFKFSYWIFYFAAQRMSHSDEFTNFIYEDMRYAQHTEIIEFYTGTDRSRNDAIRVLIRDLRKARLQVSENCGIPDDINPYKLGRWNAGDDVQQQMHDEIASGVADSSLPKEIKDQYADKLYDPARPYNQNINSVLGEFSFVRMLQGACAGSRALRNSDYVLPELKRELFQEIMACWHETSKILFVVLPLLVQSNHVSYDGVSIIYKGDHSDDLYERFMVALLSIPNSIASKFSDDLFSMKMGPLFYDQLSSEKVSEISRHELMLLILSKRPRDWEEEVQKYIYSVQHNSFYLMDTYNQLRLQYKYSFASPETLSEIAGLMRIAILKHETGKKKPTSKDVAKSGLKLTLEREDDI</sequence>
<feature type="domain" description="Calcineurin-like phosphoesterase" evidence="1">
    <location>
        <begin position="7"/>
        <end position="259"/>
    </location>
</feature>
<dbReference type="PANTHER" id="PTHR31302:SF0">
    <property type="entry name" value="TRANSMEMBRANE PROTEIN WITH METALLOPHOSPHOESTERASE DOMAIN"/>
    <property type="match status" value="1"/>
</dbReference>
<proteinExistence type="predicted"/>
<dbReference type="EMBL" id="QRDL01000005">
    <property type="protein sequence ID" value="RED02049.1"/>
    <property type="molecule type" value="Genomic_DNA"/>
</dbReference>
<dbReference type="PANTHER" id="PTHR31302">
    <property type="entry name" value="TRANSMEMBRANE PROTEIN WITH METALLOPHOSPHOESTERASE DOMAIN-RELATED"/>
    <property type="match status" value="1"/>
</dbReference>